<name>A0A0L0HI99_SPIPD</name>
<reference evidence="3 4" key="1">
    <citation type="submission" date="2009-08" db="EMBL/GenBank/DDBJ databases">
        <title>The Genome Sequence of Spizellomyces punctatus strain DAOM BR117.</title>
        <authorList>
            <consortium name="The Broad Institute Genome Sequencing Platform"/>
            <person name="Russ C."/>
            <person name="Cuomo C."/>
            <person name="Shea T."/>
            <person name="Young S.K."/>
            <person name="Zeng Q."/>
            <person name="Koehrsen M."/>
            <person name="Haas B."/>
            <person name="Borodovsky M."/>
            <person name="Guigo R."/>
            <person name="Alvarado L."/>
            <person name="Berlin A."/>
            <person name="Bochicchio J."/>
            <person name="Borenstein D."/>
            <person name="Chapman S."/>
            <person name="Chen Z."/>
            <person name="Engels R."/>
            <person name="Freedman E."/>
            <person name="Gellesch M."/>
            <person name="Goldberg J."/>
            <person name="Griggs A."/>
            <person name="Gujja S."/>
            <person name="Heiman D."/>
            <person name="Hepburn T."/>
            <person name="Howarth C."/>
            <person name="Jen D."/>
            <person name="Larson L."/>
            <person name="Lewis B."/>
            <person name="Mehta T."/>
            <person name="Park D."/>
            <person name="Pearson M."/>
            <person name="Roberts A."/>
            <person name="Saif S."/>
            <person name="Shenoy N."/>
            <person name="Sisk P."/>
            <person name="Stolte C."/>
            <person name="Sykes S."/>
            <person name="Thomson T."/>
            <person name="Walk T."/>
            <person name="White J."/>
            <person name="Yandava C."/>
            <person name="Burger G."/>
            <person name="Gray M.W."/>
            <person name="Holland P.W.H."/>
            <person name="King N."/>
            <person name="Lang F.B.F."/>
            <person name="Roger A.J."/>
            <person name="Ruiz-Trillo I."/>
            <person name="Lander E."/>
            <person name="Nusbaum C."/>
        </authorList>
    </citation>
    <scope>NUCLEOTIDE SEQUENCE [LARGE SCALE GENOMIC DNA]</scope>
    <source>
        <strain evidence="3 4">DAOM BR117</strain>
    </source>
</reference>
<dbReference type="GeneID" id="27687435"/>
<dbReference type="Proteomes" id="UP000053201">
    <property type="component" value="Unassembled WGS sequence"/>
</dbReference>
<dbReference type="EMBL" id="KQ257455">
    <property type="protein sequence ID" value="KND00852.1"/>
    <property type="molecule type" value="Genomic_DNA"/>
</dbReference>
<proteinExistence type="predicted"/>
<evidence type="ECO:0000256" key="1">
    <source>
        <dbReference type="ARBA" id="ARBA00004123"/>
    </source>
</evidence>
<evidence type="ECO:0000313" key="3">
    <source>
        <dbReference type="EMBL" id="KND00852.1"/>
    </source>
</evidence>
<evidence type="ECO:0000313" key="4">
    <source>
        <dbReference type="Proteomes" id="UP000053201"/>
    </source>
</evidence>
<dbReference type="OMA" id="TCESSAW"/>
<sequence length="274" mass="30027">MPMSERVAFVEHNALSNIYTVTRHKCRRIATVSQLLLTDHHWLGKGLKNANLTTFTCKMVQIVIPATQLHPQSTNGASPNDWIMIELQGTLAADGSDDMAGLELGKIELKANGIPYLYIANHKLEGQRVELKKPLALIRKRRTMGGMQPPDGVLDTMDGIEPSADPSITSQSDSFPSLPPPVHLNLSLSSIASDPSLSVENVSLADQPNNYSEATADLRPGGLVGETDSHQATEALGQAEYDVVTIVRYKYLFKSRPDYVLEEKYRGLTDFAKG</sequence>
<evidence type="ECO:0000256" key="2">
    <source>
        <dbReference type="ARBA" id="ARBA00023242"/>
    </source>
</evidence>
<accession>A0A0L0HI99</accession>
<dbReference type="VEuPathDB" id="FungiDB:SPPG_03956"/>
<dbReference type="PANTHER" id="PTHR28605">
    <property type="entry name" value="CTF8, CHROMOSOME TRANSMISSION FIDELITY FACTOR 8 HOMOLOG (S. CEREVISIAE)"/>
    <property type="match status" value="1"/>
</dbReference>
<gene>
    <name evidence="3" type="ORF">SPPG_03956</name>
</gene>
<organism evidence="3 4">
    <name type="scientific">Spizellomyces punctatus (strain DAOM BR117)</name>
    <dbReference type="NCBI Taxonomy" id="645134"/>
    <lineage>
        <taxon>Eukaryota</taxon>
        <taxon>Fungi</taxon>
        <taxon>Fungi incertae sedis</taxon>
        <taxon>Chytridiomycota</taxon>
        <taxon>Chytridiomycota incertae sedis</taxon>
        <taxon>Chytridiomycetes</taxon>
        <taxon>Spizellomycetales</taxon>
        <taxon>Spizellomycetaceae</taxon>
        <taxon>Spizellomyces</taxon>
    </lineage>
</organism>
<keyword evidence="2" id="KW-0539">Nucleus</keyword>
<dbReference type="RefSeq" id="XP_016608891.1">
    <property type="nucleotide sequence ID" value="XM_016752203.1"/>
</dbReference>
<keyword evidence="4" id="KW-1185">Reference proteome</keyword>
<dbReference type="GO" id="GO:0005634">
    <property type="term" value="C:nucleus"/>
    <property type="evidence" value="ECO:0007669"/>
    <property type="project" value="UniProtKB-SubCell"/>
</dbReference>
<dbReference type="OrthoDB" id="121932at2759"/>
<dbReference type="PANTHER" id="PTHR28605:SF1">
    <property type="entry name" value="CHROMOSOME TRANSMISSION FIDELITY FACTOR 8"/>
    <property type="match status" value="1"/>
</dbReference>
<dbReference type="InParanoid" id="A0A0L0HI99"/>
<protein>
    <submittedName>
        <fullName evidence="3">Uncharacterized protein</fullName>
    </submittedName>
</protein>
<dbReference type="STRING" id="645134.A0A0L0HI99"/>
<comment type="subcellular location">
    <subcellularLocation>
        <location evidence="1">Nucleus</location>
    </subcellularLocation>
</comment>
<dbReference type="AlphaFoldDB" id="A0A0L0HI99"/>